<protein>
    <submittedName>
        <fullName evidence="2">Uncharacterized protein</fullName>
    </submittedName>
</protein>
<accession>A0AAD2FRI4</accession>
<feature type="compositionally biased region" description="Low complexity" evidence="1">
    <location>
        <begin position="67"/>
        <end position="82"/>
    </location>
</feature>
<dbReference type="Proteomes" id="UP001295423">
    <property type="component" value="Unassembled WGS sequence"/>
</dbReference>
<name>A0AAD2FRI4_9STRA</name>
<feature type="region of interest" description="Disordered" evidence="1">
    <location>
        <begin position="58"/>
        <end position="93"/>
    </location>
</feature>
<sequence length="444" mass="47150">MTCTHLGNRERLARIGHNSCNCDNCCRCLRIDQEEVYIPDNSCNELETDSNTPQCCSGENTKGSFDTTTPTTVTPTPPSNAAGGSGGDSGPTFNLQDYTVPAPVCAITGDDNVQCDFTGIVPATGKLAYSITDFETCEGDAARATDISIAGTATTTATAGADTVTIDLTTSFSLADGASENFVFCLLTSLSDKNGNEMFYQGQKIVATFAANGAFTVSNIASEKFEGINDQINNNEKTFGVTATRCDVDRTPITGSALAVGTTLFICIDSTDNSTVISSVDSFGAKKGTNVSVTDLLLGNTEIQGLGTAAVIIGTRPFARFFADTTALDISGSVTLDVTDNGTTRRRLLARILQSGETDEFELQVELEAVEESSATGSGVGTAAVACWAPLLLLLLRCSNYIHEEYGPIVFRYQYNLQQEMSKLVPCAALSNYNIDENQEWILL</sequence>
<keyword evidence="3" id="KW-1185">Reference proteome</keyword>
<evidence type="ECO:0000313" key="3">
    <source>
        <dbReference type="Proteomes" id="UP001295423"/>
    </source>
</evidence>
<comment type="caution">
    <text evidence="2">The sequence shown here is derived from an EMBL/GenBank/DDBJ whole genome shotgun (WGS) entry which is preliminary data.</text>
</comment>
<dbReference type="AlphaFoldDB" id="A0AAD2FRI4"/>
<dbReference type="EMBL" id="CAKOGP040001759">
    <property type="protein sequence ID" value="CAJ1950120.1"/>
    <property type="molecule type" value="Genomic_DNA"/>
</dbReference>
<organism evidence="2 3">
    <name type="scientific">Cylindrotheca closterium</name>
    <dbReference type="NCBI Taxonomy" id="2856"/>
    <lineage>
        <taxon>Eukaryota</taxon>
        <taxon>Sar</taxon>
        <taxon>Stramenopiles</taxon>
        <taxon>Ochrophyta</taxon>
        <taxon>Bacillariophyta</taxon>
        <taxon>Bacillariophyceae</taxon>
        <taxon>Bacillariophycidae</taxon>
        <taxon>Bacillariales</taxon>
        <taxon>Bacillariaceae</taxon>
        <taxon>Cylindrotheca</taxon>
    </lineage>
</organism>
<gene>
    <name evidence="2" type="ORF">CYCCA115_LOCUS12432</name>
</gene>
<reference evidence="2" key="1">
    <citation type="submission" date="2023-08" db="EMBL/GenBank/DDBJ databases">
        <authorList>
            <person name="Audoor S."/>
            <person name="Bilcke G."/>
        </authorList>
    </citation>
    <scope>NUCLEOTIDE SEQUENCE</scope>
</reference>
<evidence type="ECO:0000313" key="2">
    <source>
        <dbReference type="EMBL" id="CAJ1950120.1"/>
    </source>
</evidence>
<evidence type="ECO:0000256" key="1">
    <source>
        <dbReference type="SAM" id="MobiDB-lite"/>
    </source>
</evidence>
<proteinExistence type="predicted"/>